<dbReference type="PANTHER" id="PTHR35271:SF1">
    <property type="entry name" value="ABC TRANSPORTER, SUBSTRATE-BINDING LIPOPROTEIN"/>
    <property type="match status" value="1"/>
</dbReference>
<sequence>MKKSITAIILLIILLAISIPHMEKRFDKYINKGTNVKYRIGVITATDIRMGKVEAMIDGLYHYGYKKEELEIIIKNAKGDRSKLDSFAEELVEENVDIIITTGTFETSAAKKYADNKEIPIIFIGVSCTVELGFIDDIISPGCNITGVDSHYVRLSGKRLEFLKRIVPDTKNVLILYNPLTTPFGPSSKFLYEAADKLKIELELISVTNRDEIIKTISENHTKFDGIMLMCSLLFESTIEDIVNASLEYKIPVMGVNDTQVEKGILAFYGSTNYNEGFQSARLVANILEGQNPKIIPIESPENLELHINIDTAKALGIEIDYSKMTFVDKFVKTER</sequence>
<organism evidence="1 2">
    <name type="scientific">Tissierella praeacuta DSM 18095</name>
    <dbReference type="NCBI Taxonomy" id="1123404"/>
    <lineage>
        <taxon>Bacteria</taxon>
        <taxon>Bacillati</taxon>
        <taxon>Bacillota</taxon>
        <taxon>Tissierellia</taxon>
        <taxon>Tissierellales</taxon>
        <taxon>Tissierellaceae</taxon>
        <taxon>Tissierella</taxon>
    </lineage>
</organism>
<protein>
    <submittedName>
        <fullName evidence="1">Putative ABC transport system substrate-binding protein</fullName>
    </submittedName>
</protein>
<dbReference type="SUPFAM" id="SSF53822">
    <property type="entry name" value="Periplasmic binding protein-like I"/>
    <property type="match status" value="1"/>
</dbReference>
<dbReference type="EMBL" id="FQTY01000002">
    <property type="protein sequence ID" value="SHE45536.1"/>
    <property type="molecule type" value="Genomic_DNA"/>
</dbReference>
<reference evidence="2" key="1">
    <citation type="submission" date="2016-11" db="EMBL/GenBank/DDBJ databases">
        <authorList>
            <person name="Varghese N."/>
            <person name="Submissions S."/>
        </authorList>
    </citation>
    <scope>NUCLEOTIDE SEQUENCE [LARGE SCALE GENOMIC DNA]</scope>
    <source>
        <strain evidence="2">DSM 18095</strain>
    </source>
</reference>
<dbReference type="GeneID" id="90996408"/>
<accession>A0A1M4TMB7</accession>
<dbReference type="InterPro" id="IPR028082">
    <property type="entry name" value="Peripla_BP_I"/>
</dbReference>
<dbReference type="Gene3D" id="3.40.50.2300">
    <property type="match status" value="2"/>
</dbReference>
<name>A0A1M4TMB7_9FIRM</name>
<evidence type="ECO:0000313" key="2">
    <source>
        <dbReference type="Proteomes" id="UP000184114"/>
    </source>
</evidence>
<gene>
    <name evidence="1" type="ORF">SAMN02745784_00748</name>
</gene>
<dbReference type="CDD" id="cd06325">
    <property type="entry name" value="PBP1_ABC_unchar_transporter"/>
    <property type="match status" value="1"/>
</dbReference>
<dbReference type="Proteomes" id="UP000184114">
    <property type="component" value="Unassembled WGS sequence"/>
</dbReference>
<dbReference type="STRING" id="1123404.SAMN02745784_00748"/>
<dbReference type="AlphaFoldDB" id="A0A1M4TMB7"/>
<dbReference type="RefSeq" id="WP_072973252.1">
    <property type="nucleotide sequence ID" value="NZ_FQTY01000002.1"/>
</dbReference>
<dbReference type="PANTHER" id="PTHR35271">
    <property type="entry name" value="ABC TRANSPORTER, SUBSTRATE-BINDING LIPOPROTEIN-RELATED"/>
    <property type="match status" value="1"/>
</dbReference>
<evidence type="ECO:0000313" key="1">
    <source>
        <dbReference type="EMBL" id="SHE45536.1"/>
    </source>
</evidence>
<keyword evidence="2" id="KW-1185">Reference proteome</keyword>
<dbReference type="InterPro" id="IPR007487">
    <property type="entry name" value="ABC_transpt-TYRBP-like"/>
</dbReference>
<dbReference type="Pfam" id="PF04392">
    <property type="entry name" value="ABC_sub_bind"/>
    <property type="match status" value="1"/>
</dbReference>
<proteinExistence type="predicted"/>